<dbReference type="Proteomes" id="UP000703269">
    <property type="component" value="Unassembled WGS sequence"/>
</dbReference>
<evidence type="ECO:0000256" key="1">
    <source>
        <dbReference type="SAM" id="MobiDB-lite"/>
    </source>
</evidence>
<feature type="region of interest" description="Disordered" evidence="1">
    <location>
        <begin position="1"/>
        <end position="33"/>
    </location>
</feature>
<gene>
    <name evidence="2" type="ORF">PsYK624_054550</name>
</gene>
<evidence type="ECO:0000313" key="2">
    <source>
        <dbReference type="EMBL" id="GJE89356.1"/>
    </source>
</evidence>
<organism evidence="2 3">
    <name type="scientific">Phanerochaete sordida</name>
    <dbReference type="NCBI Taxonomy" id="48140"/>
    <lineage>
        <taxon>Eukaryota</taxon>
        <taxon>Fungi</taxon>
        <taxon>Dikarya</taxon>
        <taxon>Basidiomycota</taxon>
        <taxon>Agaricomycotina</taxon>
        <taxon>Agaricomycetes</taxon>
        <taxon>Polyporales</taxon>
        <taxon>Phanerochaetaceae</taxon>
        <taxon>Phanerochaete</taxon>
    </lineage>
</organism>
<protein>
    <submittedName>
        <fullName evidence="2">Uncharacterized protein</fullName>
    </submittedName>
</protein>
<proteinExistence type="predicted"/>
<keyword evidence="3" id="KW-1185">Reference proteome</keyword>
<accession>A0A9P3G6Y0</accession>
<feature type="region of interest" description="Disordered" evidence="1">
    <location>
        <begin position="79"/>
        <end position="103"/>
    </location>
</feature>
<reference evidence="2 3" key="1">
    <citation type="submission" date="2021-08" db="EMBL/GenBank/DDBJ databases">
        <title>Draft Genome Sequence of Phanerochaete sordida strain YK-624.</title>
        <authorList>
            <person name="Mori T."/>
            <person name="Dohra H."/>
            <person name="Suzuki T."/>
            <person name="Kawagishi H."/>
            <person name="Hirai H."/>
        </authorList>
    </citation>
    <scope>NUCLEOTIDE SEQUENCE [LARGE SCALE GENOMIC DNA]</scope>
    <source>
        <strain evidence="2 3">YK-624</strain>
    </source>
</reference>
<dbReference type="EMBL" id="BPQB01000012">
    <property type="protein sequence ID" value="GJE89356.1"/>
    <property type="molecule type" value="Genomic_DNA"/>
</dbReference>
<sequence>MRPMDDFGTRPCRSYHHPRCPHARRRRRGSAPRPPILLCITSVVDYMAHTLADVEVFLFGVFGTVVTRLAKQRRARAAERALRRHSIASTGSRSRRSGGGATS</sequence>
<name>A0A9P3G6Y0_9APHY</name>
<comment type="caution">
    <text evidence="2">The sequence shown here is derived from an EMBL/GenBank/DDBJ whole genome shotgun (WGS) entry which is preliminary data.</text>
</comment>
<evidence type="ECO:0000313" key="3">
    <source>
        <dbReference type="Proteomes" id="UP000703269"/>
    </source>
</evidence>
<feature type="compositionally biased region" description="Basic residues" evidence="1">
    <location>
        <begin position="13"/>
        <end position="30"/>
    </location>
</feature>
<dbReference type="AlphaFoldDB" id="A0A9P3G6Y0"/>